<proteinExistence type="predicted"/>
<dbReference type="PANTHER" id="PTHR11453:SF40">
    <property type="entry name" value="BORON TRANSPORTER 4-RELATED"/>
    <property type="match status" value="1"/>
</dbReference>
<dbReference type="EMBL" id="JACGCM010002525">
    <property type="protein sequence ID" value="KAF6139211.1"/>
    <property type="molecule type" value="Genomic_DNA"/>
</dbReference>
<dbReference type="AlphaFoldDB" id="A0A7J7L992"/>
<name>A0A7J7L992_9MAGN</name>
<gene>
    <name evidence="1" type="ORF">GIB67_040358</name>
</gene>
<dbReference type="GO" id="GO:0005452">
    <property type="term" value="F:solute:inorganic anion antiporter activity"/>
    <property type="evidence" value="ECO:0007669"/>
    <property type="project" value="InterPro"/>
</dbReference>
<dbReference type="GO" id="GO:0050801">
    <property type="term" value="P:monoatomic ion homeostasis"/>
    <property type="evidence" value="ECO:0007669"/>
    <property type="project" value="TreeGrafter"/>
</dbReference>
<evidence type="ECO:0000313" key="2">
    <source>
        <dbReference type="Proteomes" id="UP000541444"/>
    </source>
</evidence>
<dbReference type="PANTHER" id="PTHR11453">
    <property type="entry name" value="ANION EXCHANGE PROTEIN"/>
    <property type="match status" value="1"/>
</dbReference>
<dbReference type="Proteomes" id="UP000541444">
    <property type="component" value="Unassembled WGS sequence"/>
</dbReference>
<evidence type="ECO:0000313" key="1">
    <source>
        <dbReference type="EMBL" id="KAF6139211.1"/>
    </source>
</evidence>
<organism evidence="1 2">
    <name type="scientific">Kingdonia uniflora</name>
    <dbReference type="NCBI Taxonomy" id="39325"/>
    <lineage>
        <taxon>Eukaryota</taxon>
        <taxon>Viridiplantae</taxon>
        <taxon>Streptophyta</taxon>
        <taxon>Embryophyta</taxon>
        <taxon>Tracheophyta</taxon>
        <taxon>Spermatophyta</taxon>
        <taxon>Magnoliopsida</taxon>
        <taxon>Ranunculales</taxon>
        <taxon>Circaeasteraceae</taxon>
        <taxon>Kingdonia</taxon>
    </lineage>
</organism>
<dbReference type="GO" id="GO:0006820">
    <property type="term" value="P:monoatomic anion transport"/>
    <property type="evidence" value="ECO:0007669"/>
    <property type="project" value="InterPro"/>
</dbReference>
<dbReference type="InterPro" id="IPR003020">
    <property type="entry name" value="HCO3_transpt_euk"/>
</dbReference>
<dbReference type="GO" id="GO:0005886">
    <property type="term" value="C:plasma membrane"/>
    <property type="evidence" value="ECO:0007669"/>
    <property type="project" value="TreeGrafter"/>
</dbReference>
<accession>A0A7J7L992</accession>
<keyword evidence="2" id="KW-1185">Reference proteome</keyword>
<comment type="caution">
    <text evidence="1">The sequence shown here is derived from an EMBL/GenBank/DDBJ whole genome shotgun (WGS) entry which is preliminary data.</text>
</comment>
<dbReference type="OrthoDB" id="1735926at2759"/>
<protein>
    <submittedName>
        <fullName evidence="1">Uncharacterized protein</fullName>
    </submittedName>
</protein>
<sequence>MTSEDFVTSENATTKDLAVLADDCWLENHERGVSLEDGPTKVLVVDASMKVVVGASKEVMDASKVMVDTSKKSAIQNFSTDALVPNLYSQEDKARGAQARGMDDFKAPFKGITNDVIGRKTCYKQDWTTRIYSGFRILDPTTYIFFASTLPDIAFGEWLSRETGERNDGTYFLKRSLALYVVYDPGGIHYSLLAAFNPIQTLKGYFAAYSNISKPTQSLKQAF</sequence>
<reference evidence="1 2" key="1">
    <citation type="journal article" date="2020" name="IScience">
        <title>Genome Sequencing of the Endangered Kingdonia uniflora (Circaeasteraceae, Ranunculales) Reveals Potential Mechanisms of Evolutionary Specialization.</title>
        <authorList>
            <person name="Sun Y."/>
            <person name="Deng T."/>
            <person name="Zhang A."/>
            <person name="Moore M.J."/>
            <person name="Landis J.B."/>
            <person name="Lin N."/>
            <person name="Zhang H."/>
            <person name="Zhang X."/>
            <person name="Huang J."/>
            <person name="Zhang X."/>
            <person name="Sun H."/>
            <person name="Wang H."/>
        </authorList>
    </citation>
    <scope>NUCLEOTIDE SEQUENCE [LARGE SCALE GENOMIC DNA]</scope>
    <source>
        <strain evidence="1">TB1705</strain>
        <tissue evidence="1">Leaf</tissue>
    </source>
</reference>